<dbReference type="GeneID" id="56084994"/>
<sequence>MQADHTASDSTENLADINAYSVNSHREEGLSSFSQPENTVYQSRGCSPDVVEHVHPAAAVGQSLFLGAGKDSQIASLTAPIEEVRDQVGTIAETIETHLKRDGSEQVRETIRDWSEDCAVDRPFAVAARYATLAVLLKSTLYEWYAHRGDLPFLNGNLRDAFDEAADRTKNHAFKDAPLVDIAWEIPRERVAEISWWRHGLMTAENPADDLGYLFEELIPAAERKKHGQFTTPRRISAIMRELAVCDDEQVLDAGIGAGALSVPRDSTMSAHTYGVEQSRLGFLLAVTSLALAEQPGVVHHSDFFDITPGTLGMNPDATLKKDLDSGDVDIVPGQVDAAIGNPPYVANRNLEKETRHYRQHLSAFGKPNKTSYLDGEKKLSGRSDLFVYFITHATQFLVDGGRLVYLLPTKWMETQYGQTLQAFLFDHYQVSAIIRFDDTVFNDAQVNAVLLVAKRCDDATVRRNTTTRFLTITGELAPAAINDLVFDGSVSEGESTESNDTSSHRENDYRVITVSQSVLEERDASDGPLTQYFRETGTLRALQQTEELVSLDTLASVQYGEKTGHNEFFLLDDADLDTWPLADRFYRSALDDFGTVSKGRLTASDSDTYILDIHAYIESLDDQATVEKPDNSRAKRVKQALIQNGHNALVAYLDHWATRADNPGQDNGVWFDARELHAPDLVHPYRIHQKTQVVRNAEGLVPTNCANGIDVKPSVDMDALLGYLNSTLHAAFLEMWGQSEGGGSLEVTTGTLGQLPVADVRAFSDKAHNNVVTAYQALIQGENYAQAKLDKAVLDAIDADINAMELRAVHSSLMHERLSST</sequence>
<dbReference type="AlphaFoldDB" id="A0A7D5PDR4"/>
<keyword evidence="10" id="KW-1185">Reference proteome</keyword>
<dbReference type="Pfam" id="PF07669">
    <property type="entry name" value="Eco57I"/>
    <property type="match status" value="1"/>
</dbReference>
<dbReference type="KEGG" id="hpel:HZS54_20355"/>
<accession>A0A7D5PDR4</accession>
<dbReference type="OrthoDB" id="45790at2157"/>
<evidence type="ECO:0000313" key="10">
    <source>
        <dbReference type="Proteomes" id="UP000509346"/>
    </source>
</evidence>
<evidence type="ECO:0000256" key="3">
    <source>
        <dbReference type="ARBA" id="ARBA00022603"/>
    </source>
</evidence>
<dbReference type="PROSITE" id="PS00092">
    <property type="entry name" value="N6_MTASE"/>
    <property type="match status" value="1"/>
</dbReference>
<dbReference type="GO" id="GO:0032259">
    <property type="term" value="P:methylation"/>
    <property type="evidence" value="ECO:0007669"/>
    <property type="project" value="UniProtKB-KW"/>
</dbReference>
<dbReference type="InterPro" id="IPR054520">
    <property type="entry name" value="M_Eco57I_C"/>
</dbReference>
<dbReference type="Proteomes" id="UP000509346">
    <property type="component" value="Chromosome"/>
</dbReference>
<evidence type="ECO:0000313" key="9">
    <source>
        <dbReference type="EMBL" id="QLH83838.1"/>
    </source>
</evidence>
<dbReference type="Gene3D" id="3.40.50.150">
    <property type="entry name" value="Vaccinia Virus protein VP39"/>
    <property type="match status" value="1"/>
</dbReference>
<gene>
    <name evidence="9" type="ORF">HZS54_20355</name>
</gene>
<evidence type="ECO:0000256" key="5">
    <source>
        <dbReference type="ARBA" id="ARBA00022691"/>
    </source>
</evidence>
<reference evidence="9 10" key="1">
    <citation type="submission" date="2020-07" db="EMBL/GenBank/DDBJ databases">
        <title>Halosimplex litoreum sp. nov. and Halosimplex rubrum sp. nov., isolated from different salt environments.</title>
        <authorList>
            <person name="Cui H."/>
        </authorList>
    </citation>
    <scope>NUCLEOTIDE SEQUENCE [LARGE SCALE GENOMIC DNA]</scope>
    <source>
        <strain evidence="9 10">R2</strain>
    </source>
</reference>
<name>A0A7D5PDR4_9EURY</name>
<evidence type="ECO:0000256" key="2">
    <source>
        <dbReference type="ARBA" id="ARBA00011900"/>
    </source>
</evidence>
<dbReference type="InterPro" id="IPR050953">
    <property type="entry name" value="N4_N6_ade-DNA_methylase"/>
</dbReference>
<keyword evidence="5" id="KW-0949">S-adenosyl-L-methionine</keyword>
<dbReference type="EMBL" id="CP058909">
    <property type="protein sequence ID" value="QLH83838.1"/>
    <property type="molecule type" value="Genomic_DNA"/>
</dbReference>
<dbReference type="GO" id="GO:0009007">
    <property type="term" value="F:site-specific DNA-methyltransferase (adenine-specific) activity"/>
    <property type="evidence" value="ECO:0007669"/>
    <property type="project" value="UniProtKB-EC"/>
</dbReference>
<dbReference type="GO" id="GO:0006304">
    <property type="term" value="P:DNA modification"/>
    <property type="evidence" value="ECO:0007669"/>
    <property type="project" value="InterPro"/>
</dbReference>
<dbReference type="PANTHER" id="PTHR33841">
    <property type="entry name" value="DNA METHYLTRANSFERASE YEEA-RELATED"/>
    <property type="match status" value="1"/>
</dbReference>
<evidence type="ECO:0000256" key="1">
    <source>
        <dbReference type="ARBA" id="ARBA00006594"/>
    </source>
</evidence>
<proteinExistence type="inferred from homology"/>
<dbReference type="Pfam" id="PF22837">
    <property type="entry name" value="M_Eco57I_C"/>
    <property type="match status" value="1"/>
</dbReference>
<dbReference type="GO" id="GO:0003676">
    <property type="term" value="F:nucleic acid binding"/>
    <property type="evidence" value="ECO:0007669"/>
    <property type="project" value="InterPro"/>
</dbReference>
<feature type="domain" description="Type II methyltransferase M.TaqI-like" evidence="7">
    <location>
        <begin position="333"/>
        <end position="442"/>
    </location>
</feature>
<comment type="catalytic activity">
    <reaction evidence="6">
        <text>a 2'-deoxyadenosine in DNA + S-adenosyl-L-methionine = an N(6)-methyl-2'-deoxyadenosine in DNA + S-adenosyl-L-homocysteine + H(+)</text>
        <dbReference type="Rhea" id="RHEA:15197"/>
        <dbReference type="Rhea" id="RHEA-COMP:12418"/>
        <dbReference type="Rhea" id="RHEA-COMP:12419"/>
        <dbReference type="ChEBI" id="CHEBI:15378"/>
        <dbReference type="ChEBI" id="CHEBI:57856"/>
        <dbReference type="ChEBI" id="CHEBI:59789"/>
        <dbReference type="ChEBI" id="CHEBI:90615"/>
        <dbReference type="ChEBI" id="CHEBI:90616"/>
        <dbReference type="EC" id="2.1.1.72"/>
    </reaction>
</comment>
<dbReference type="InterPro" id="IPR011639">
    <property type="entry name" value="MethylTrfase_TaqI-like_dom"/>
</dbReference>
<evidence type="ECO:0000259" key="7">
    <source>
        <dbReference type="Pfam" id="PF07669"/>
    </source>
</evidence>
<evidence type="ECO:0000256" key="4">
    <source>
        <dbReference type="ARBA" id="ARBA00022679"/>
    </source>
</evidence>
<organism evidence="9 10">
    <name type="scientific">Halosimplex pelagicum</name>
    <dbReference type="NCBI Taxonomy" id="869886"/>
    <lineage>
        <taxon>Archaea</taxon>
        <taxon>Methanobacteriati</taxon>
        <taxon>Methanobacteriota</taxon>
        <taxon>Stenosarchaea group</taxon>
        <taxon>Halobacteria</taxon>
        <taxon>Halobacteriales</taxon>
        <taxon>Haloarculaceae</taxon>
        <taxon>Halosimplex</taxon>
    </lineage>
</organism>
<evidence type="ECO:0000259" key="8">
    <source>
        <dbReference type="Pfam" id="PF22837"/>
    </source>
</evidence>
<dbReference type="EC" id="2.1.1.72" evidence="2"/>
<feature type="domain" description="Type II methyltransferase M.Eco57I C-terminal" evidence="8">
    <location>
        <begin position="536"/>
        <end position="785"/>
    </location>
</feature>
<keyword evidence="3 9" id="KW-0489">Methyltransferase</keyword>
<dbReference type="PRINTS" id="PR00507">
    <property type="entry name" value="N12N6MTFRASE"/>
</dbReference>
<comment type="similarity">
    <text evidence="1">Belongs to the N(4)/N(6)-methyltransferase family.</text>
</comment>
<protein>
    <recommendedName>
        <fullName evidence="2">site-specific DNA-methyltransferase (adenine-specific)</fullName>
        <ecNumber evidence="2">2.1.1.72</ecNumber>
    </recommendedName>
</protein>
<dbReference type="InterPro" id="IPR029063">
    <property type="entry name" value="SAM-dependent_MTases_sf"/>
</dbReference>
<dbReference type="PANTHER" id="PTHR33841:SF5">
    <property type="entry name" value="DNA METHYLASE (MODIFICATION METHYLASE) (METHYLTRANSFERASE)-RELATED"/>
    <property type="match status" value="1"/>
</dbReference>
<dbReference type="RefSeq" id="WP_179918879.1">
    <property type="nucleotide sequence ID" value="NZ_CP058909.1"/>
</dbReference>
<keyword evidence="4" id="KW-0808">Transferase</keyword>
<dbReference type="SUPFAM" id="SSF53335">
    <property type="entry name" value="S-adenosyl-L-methionine-dependent methyltransferases"/>
    <property type="match status" value="1"/>
</dbReference>
<dbReference type="InterPro" id="IPR002052">
    <property type="entry name" value="DNA_methylase_N6_adenine_CS"/>
</dbReference>
<evidence type="ECO:0000256" key="6">
    <source>
        <dbReference type="ARBA" id="ARBA00047942"/>
    </source>
</evidence>